<name>A0A427N2P9_9HYPH</name>
<protein>
    <submittedName>
        <fullName evidence="2">Uncharacterized protein</fullName>
    </submittedName>
</protein>
<dbReference type="OrthoDB" id="9903710at2"/>
<evidence type="ECO:0000313" key="2">
    <source>
        <dbReference type="EMBL" id="RSB81110.1"/>
    </source>
</evidence>
<proteinExistence type="predicted"/>
<dbReference type="EMBL" id="RJJT01000006">
    <property type="protein sequence ID" value="RSB81110.1"/>
    <property type="molecule type" value="Genomic_DNA"/>
</dbReference>
<dbReference type="AlphaFoldDB" id="A0A427N2P9"/>
<evidence type="ECO:0000256" key="1">
    <source>
        <dbReference type="SAM" id="MobiDB-lite"/>
    </source>
</evidence>
<sequence>MLAGDLCGRGGIGRHKGLKTKLSAPAETPAVELLKVGETCQMAIPSQAPSGEGVETRRAAPKAKLG</sequence>
<organism evidence="2 3">
    <name type="scientific">Rhizobium pisi</name>
    <dbReference type="NCBI Taxonomy" id="574561"/>
    <lineage>
        <taxon>Bacteria</taxon>
        <taxon>Pseudomonadati</taxon>
        <taxon>Pseudomonadota</taxon>
        <taxon>Alphaproteobacteria</taxon>
        <taxon>Hyphomicrobiales</taxon>
        <taxon>Rhizobiaceae</taxon>
        <taxon>Rhizobium/Agrobacterium group</taxon>
        <taxon>Rhizobium</taxon>
    </lineage>
</organism>
<comment type="caution">
    <text evidence="2">The sequence shown here is derived from an EMBL/GenBank/DDBJ whole genome shotgun (WGS) entry which is preliminary data.</text>
</comment>
<reference evidence="2 3" key="1">
    <citation type="submission" date="2018-11" db="EMBL/GenBank/DDBJ databases">
        <authorList>
            <person name="Huo Y."/>
        </authorList>
    </citation>
    <scope>NUCLEOTIDE SEQUENCE [LARGE SCALE GENOMIC DNA]</scope>
    <source>
        <strain evidence="2 3">DSM 30132</strain>
    </source>
</reference>
<feature type="region of interest" description="Disordered" evidence="1">
    <location>
        <begin position="44"/>
        <end position="66"/>
    </location>
</feature>
<feature type="region of interest" description="Disordered" evidence="1">
    <location>
        <begin position="1"/>
        <end position="25"/>
    </location>
</feature>
<dbReference type="Proteomes" id="UP000277279">
    <property type="component" value="Unassembled WGS sequence"/>
</dbReference>
<evidence type="ECO:0000313" key="3">
    <source>
        <dbReference type="Proteomes" id="UP000277279"/>
    </source>
</evidence>
<accession>A0A427N2P9</accession>
<gene>
    <name evidence="2" type="ORF">EFD55_10950</name>
</gene>